<feature type="domain" description="UDP-N-acetylglucosamine 2-epimerase" evidence="2">
    <location>
        <begin position="25"/>
        <end position="359"/>
    </location>
</feature>
<name>A0A5C8CID7_9SPIR</name>
<evidence type="ECO:0000313" key="3">
    <source>
        <dbReference type="EMBL" id="TXJ12393.1"/>
    </source>
</evidence>
<sequence>MKVMTILGTRPEIIKLAEVIKELDKWTNHILVHTGQNFDYELNEVFFNDLEIRKPDYFLNVADSTLSKTIGNIIANSDEVMEKENPDAILLYGDTNSCLSIISAKRRKIPVFHMEAGNRCFDERVPEEINRKIVDHLADINLVITEQARYYLQREGIASERIIKVGSSMKEIFDKYKDKIENSKILEKLSLEKNKYFIVSSHREEVVDIKENLINLIKTLNALYDKYKYKIIFSTHPRTKKLIEKLGDIKINENILFSKPFGFFDYIYLQKNAFCVLSDSGTITEESSLLNFPAVTIRNVHERPEGNDEGTLIMCGYKKERVLKAVEVVTEQYKENKNIMKTVEDYNVNNLSLKVVRIILGYTDYINEYIWRKGENK</sequence>
<evidence type="ECO:0000259" key="2">
    <source>
        <dbReference type="Pfam" id="PF02350"/>
    </source>
</evidence>
<reference evidence="3 4" key="1">
    <citation type="journal article" date="1992" name="Lakartidningen">
        <title>[Penicillin V and not amoxicillin is the first choice preparation in acute otitis].</title>
        <authorList>
            <person name="Kamme C."/>
            <person name="Lundgren K."/>
            <person name="Prellner K."/>
        </authorList>
    </citation>
    <scope>NUCLEOTIDE SEQUENCE [LARGE SCALE GENOMIC DNA]</scope>
    <source>
        <strain evidence="3 4">W1</strain>
    </source>
</reference>
<protein>
    <submittedName>
        <fullName evidence="3">UDP-N-acetylglucosamine 2-epimerase (Non-hydrolyzing)</fullName>
        <ecNumber evidence="3">5.1.3.14</ecNumber>
    </submittedName>
</protein>
<dbReference type="PANTHER" id="PTHR43174">
    <property type="entry name" value="UDP-N-ACETYLGLUCOSAMINE 2-EPIMERASE"/>
    <property type="match status" value="1"/>
</dbReference>
<dbReference type="Pfam" id="PF02350">
    <property type="entry name" value="Epimerase_2"/>
    <property type="match status" value="1"/>
</dbReference>
<dbReference type="GO" id="GO:0008761">
    <property type="term" value="F:UDP-N-acetylglucosamine 2-epimerase activity"/>
    <property type="evidence" value="ECO:0007669"/>
    <property type="project" value="UniProtKB-EC"/>
</dbReference>
<dbReference type="InterPro" id="IPR003331">
    <property type="entry name" value="UDP_GlcNAc_Epimerase_2_dom"/>
</dbReference>
<organism evidence="3 4">
    <name type="scientific">Brachyspira aalborgi</name>
    <dbReference type="NCBI Taxonomy" id="29522"/>
    <lineage>
        <taxon>Bacteria</taxon>
        <taxon>Pseudomonadati</taxon>
        <taxon>Spirochaetota</taxon>
        <taxon>Spirochaetia</taxon>
        <taxon>Brachyspirales</taxon>
        <taxon>Brachyspiraceae</taxon>
        <taxon>Brachyspira</taxon>
    </lineage>
</organism>
<evidence type="ECO:0000313" key="4">
    <source>
        <dbReference type="Proteomes" id="UP000325116"/>
    </source>
</evidence>
<dbReference type="CDD" id="cd03786">
    <property type="entry name" value="GTB_UDP-GlcNAc_2-Epimerase"/>
    <property type="match status" value="1"/>
</dbReference>
<dbReference type="SUPFAM" id="SSF53756">
    <property type="entry name" value="UDP-Glycosyltransferase/glycogen phosphorylase"/>
    <property type="match status" value="1"/>
</dbReference>
<proteinExistence type="inferred from homology"/>
<dbReference type="RefSeq" id="WP_147758331.1">
    <property type="nucleotide sequence ID" value="NZ_SAXT01000004.1"/>
</dbReference>
<dbReference type="Gene3D" id="3.40.50.2000">
    <property type="entry name" value="Glycogen Phosphorylase B"/>
    <property type="match status" value="2"/>
</dbReference>
<dbReference type="InterPro" id="IPR029767">
    <property type="entry name" value="WecB-like"/>
</dbReference>
<evidence type="ECO:0000256" key="1">
    <source>
        <dbReference type="RuleBase" id="RU003513"/>
    </source>
</evidence>
<dbReference type="PANTHER" id="PTHR43174:SF1">
    <property type="entry name" value="UDP-N-ACETYLGLUCOSAMINE 2-EPIMERASE"/>
    <property type="match status" value="1"/>
</dbReference>
<keyword evidence="1 3" id="KW-0413">Isomerase</keyword>
<dbReference type="EMBL" id="SAXT01000004">
    <property type="protein sequence ID" value="TXJ12393.1"/>
    <property type="molecule type" value="Genomic_DNA"/>
</dbReference>
<gene>
    <name evidence="3" type="ORF">EPJ80_06305</name>
</gene>
<comment type="caution">
    <text evidence="3">The sequence shown here is derived from an EMBL/GenBank/DDBJ whole genome shotgun (WGS) entry which is preliminary data.</text>
</comment>
<dbReference type="NCBIfam" id="TIGR00236">
    <property type="entry name" value="wecB"/>
    <property type="match status" value="1"/>
</dbReference>
<dbReference type="AlphaFoldDB" id="A0A5C8CID7"/>
<comment type="similarity">
    <text evidence="1">Belongs to the UDP-N-acetylglucosamine 2-epimerase family.</text>
</comment>
<dbReference type="Proteomes" id="UP000325116">
    <property type="component" value="Unassembled WGS sequence"/>
</dbReference>
<accession>A0A5C8CID7</accession>
<dbReference type="EC" id="5.1.3.14" evidence="3"/>